<evidence type="ECO:0000256" key="9">
    <source>
        <dbReference type="ARBA" id="ARBA00023125"/>
    </source>
</evidence>
<dbReference type="InterPro" id="IPR051268">
    <property type="entry name" value="Type-I_R_enzyme_R_subunit"/>
</dbReference>
<comment type="similarity">
    <text evidence="2 10">Belongs to the HsdR family.</text>
</comment>
<comment type="catalytic activity">
    <reaction evidence="1 10">
        <text>Endonucleolytic cleavage of DNA to give random double-stranded fragments with terminal 5'-phosphates, ATP is simultaneously hydrolyzed.</text>
        <dbReference type="EC" id="3.1.21.3"/>
    </reaction>
</comment>
<evidence type="ECO:0000256" key="8">
    <source>
        <dbReference type="ARBA" id="ARBA00022840"/>
    </source>
</evidence>
<protein>
    <recommendedName>
        <fullName evidence="10">Type I restriction enzyme endonuclease subunit</fullName>
        <shortName evidence="10">R protein</shortName>
        <ecNumber evidence="10">3.1.21.3</ecNumber>
    </recommendedName>
</protein>
<dbReference type="PANTHER" id="PTHR30195:SF15">
    <property type="entry name" value="TYPE I RESTRICTION ENZYME HINDI ENDONUCLEASE SUBUNIT"/>
    <property type="match status" value="1"/>
</dbReference>
<dbReference type="InterPro" id="IPR027417">
    <property type="entry name" value="P-loop_NTPase"/>
</dbReference>
<dbReference type="REBASE" id="175494">
    <property type="entry name" value="Rle108ORF16095P"/>
</dbReference>
<dbReference type="EC" id="3.1.21.3" evidence="10"/>
<accession>A0A1L3ZB70</accession>
<evidence type="ECO:0000313" key="13">
    <source>
        <dbReference type="Proteomes" id="UP000183050"/>
    </source>
</evidence>
<dbReference type="AlphaFoldDB" id="A0A1L3ZB70"/>
<dbReference type="Gene3D" id="3.40.50.300">
    <property type="entry name" value="P-loop containing nucleotide triphosphate hydrolases"/>
    <property type="match status" value="2"/>
</dbReference>
<comment type="function">
    <text evidence="10">Subunit R is required for both nuclease and ATPase activities, but not for modification.</text>
</comment>
<evidence type="ECO:0000256" key="1">
    <source>
        <dbReference type="ARBA" id="ARBA00000851"/>
    </source>
</evidence>
<keyword evidence="6" id="KW-0255">Endonuclease</keyword>
<dbReference type="SUPFAM" id="SSF52540">
    <property type="entry name" value="P-loop containing nucleoside triphosphate hydrolases"/>
    <property type="match status" value="2"/>
</dbReference>
<dbReference type="NCBIfam" id="TIGR00348">
    <property type="entry name" value="hsdR"/>
    <property type="match status" value="1"/>
</dbReference>
<dbReference type="PANTHER" id="PTHR30195">
    <property type="entry name" value="TYPE I SITE-SPECIFIC DEOXYRIBONUCLEASE PROTEIN SUBUNIT M AND R"/>
    <property type="match status" value="1"/>
</dbReference>
<evidence type="ECO:0000256" key="10">
    <source>
        <dbReference type="RuleBase" id="RU364115"/>
    </source>
</evidence>
<dbReference type="Pfam" id="PF18766">
    <property type="entry name" value="SWI2_SNF2"/>
    <property type="match status" value="1"/>
</dbReference>
<dbReference type="PROSITE" id="PS51192">
    <property type="entry name" value="HELICASE_ATP_BIND_1"/>
    <property type="match status" value="1"/>
</dbReference>
<keyword evidence="3" id="KW-0540">Nuclease</keyword>
<evidence type="ECO:0000256" key="4">
    <source>
        <dbReference type="ARBA" id="ARBA00022741"/>
    </source>
</evidence>
<dbReference type="Pfam" id="PF04313">
    <property type="entry name" value="HSDR_N"/>
    <property type="match status" value="1"/>
</dbReference>
<dbReference type="GO" id="GO:0009307">
    <property type="term" value="P:DNA restriction-modification system"/>
    <property type="evidence" value="ECO:0007669"/>
    <property type="project" value="UniProtKB-KW"/>
</dbReference>
<dbReference type="InterPro" id="IPR014001">
    <property type="entry name" value="Helicase_ATP-bd"/>
</dbReference>
<dbReference type="InterPro" id="IPR007409">
    <property type="entry name" value="Restrct_endonuc_type1_HsdR_N"/>
</dbReference>
<dbReference type="InterPro" id="IPR004473">
    <property type="entry name" value="Restrct_endonuc_typeI_HsdR"/>
</dbReference>
<dbReference type="InterPro" id="IPR055180">
    <property type="entry name" value="HsdR_RecA-like_helicase_dom_2"/>
</dbReference>
<keyword evidence="5 10" id="KW-0680">Restriction system</keyword>
<dbReference type="GO" id="GO:0004386">
    <property type="term" value="F:helicase activity"/>
    <property type="evidence" value="ECO:0007669"/>
    <property type="project" value="UniProtKB-KW"/>
</dbReference>
<dbReference type="InterPro" id="IPR040980">
    <property type="entry name" value="SWI2_SNF2"/>
</dbReference>
<dbReference type="CDD" id="cd22332">
    <property type="entry name" value="HsdR_N"/>
    <property type="match status" value="1"/>
</dbReference>
<keyword evidence="12" id="KW-0347">Helicase</keyword>
<reference evidence="12 13" key="1">
    <citation type="submission" date="2016-11" db="EMBL/GenBank/DDBJ databases">
        <title>Rhizobium leguminosarum bv. viciae strain Vaf12 isolated from Vavilovia formosa root nodules from Russia, Dagestan.</title>
        <authorList>
            <person name="Kimeklis A."/>
        </authorList>
    </citation>
    <scope>NUCLEOTIDE SEQUENCE [LARGE SCALE GENOMIC DNA]</scope>
    <source>
        <strain evidence="12 13">Vaf-108</strain>
    </source>
</reference>
<dbReference type="GO" id="GO:0009035">
    <property type="term" value="F:type I site-specific deoxyribonuclease activity"/>
    <property type="evidence" value="ECO:0007669"/>
    <property type="project" value="UniProtKB-EC"/>
</dbReference>
<evidence type="ECO:0000256" key="6">
    <source>
        <dbReference type="ARBA" id="ARBA00022759"/>
    </source>
</evidence>
<evidence type="ECO:0000313" key="12">
    <source>
        <dbReference type="EMBL" id="API52936.1"/>
    </source>
</evidence>
<dbReference type="Gene3D" id="3.90.1570.50">
    <property type="match status" value="1"/>
</dbReference>
<evidence type="ECO:0000256" key="5">
    <source>
        <dbReference type="ARBA" id="ARBA00022747"/>
    </source>
</evidence>
<keyword evidence="9 10" id="KW-0238">DNA-binding</keyword>
<organism evidence="12 13">
    <name type="scientific">Rhizobium leguminosarum</name>
    <dbReference type="NCBI Taxonomy" id="384"/>
    <lineage>
        <taxon>Bacteria</taxon>
        <taxon>Pseudomonadati</taxon>
        <taxon>Pseudomonadota</taxon>
        <taxon>Alphaproteobacteria</taxon>
        <taxon>Hyphomicrobiales</taxon>
        <taxon>Rhizobiaceae</taxon>
        <taxon>Rhizobium/Agrobacterium group</taxon>
        <taxon>Rhizobium</taxon>
    </lineage>
</organism>
<proteinExistence type="inferred from homology"/>
<evidence type="ECO:0000256" key="7">
    <source>
        <dbReference type="ARBA" id="ARBA00022801"/>
    </source>
</evidence>
<keyword evidence="4 10" id="KW-0547">Nucleotide-binding</keyword>
<dbReference type="SMART" id="SM00487">
    <property type="entry name" value="DEXDc"/>
    <property type="match status" value="1"/>
</dbReference>
<gene>
    <name evidence="12" type="ORF">BMW22_16085</name>
</gene>
<dbReference type="Proteomes" id="UP000183050">
    <property type="component" value="Chromosome"/>
</dbReference>
<dbReference type="GO" id="GO:0005524">
    <property type="term" value="F:ATP binding"/>
    <property type="evidence" value="ECO:0007669"/>
    <property type="project" value="UniProtKB-KW"/>
</dbReference>
<dbReference type="EMBL" id="CP018228">
    <property type="protein sequence ID" value="API52936.1"/>
    <property type="molecule type" value="Genomic_DNA"/>
</dbReference>
<evidence type="ECO:0000259" key="11">
    <source>
        <dbReference type="PROSITE" id="PS51192"/>
    </source>
</evidence>
<comment type="subunit">
    <text evidence="10">The type I restriction/modification system is composed of three polypeptides R, M and S.</text>
</comment>
<dbReference type="CDD" id="cd18800">
    <property type="entry name" value="SF2_C_EcoR124I-like"/>
    <property type="match status" value="1"/>
</dbReference>
<evidence type="ECO:0000256" key="3">
    <source>
        <dbReference type="ARBA" id="ARBA00022722"/>
    </source>
</evidence>
<name>A0A1L3ZB70_RHILE</name>
<dbReference type="Pfam" id="PF22679">
    <property type="entry name" value="T1R_D3-like"/>
    <property type="match status" value="1"/>
</dbReference>
<sequence length="1101" mass="122802">MNAPQRPRTDEESQAKVPALALLMKLGWSYLSPTACLSARGGERAVLMLDILMHWLSGYRFTYRGSDYPLSSGGIAQVLKAITDTGLAEGLTAANERVTKHMTFGVTVSEFMPDGHKHSVTVPMIDFACPGRNLLHVTEELSVEREGAHGHFRPDIVLYVNGIPLAVIEAKRPVGSNPARDMLKEGMSQHLRNQKPDGIRPLYAYAQLLLSISGTDARYGTTETPMKFYATWREEEISADVLMALVNTPLTTEQHGALFGQRPSFVRSHFGALWSSPVLATGQDTAIIGLFSPSRLLEFVRYFTLFDRKVGKIVARYQQISGVKSMLARVSERTRDGGREGGVIWHTTGSGKSYTMVFLLKALLTDDELSRCRVIVVTDRLDLERQLAGTFASGGAFGSALATKKEGANAQAESGRDLARRIGSGTERITFTLLQKFNSATRHAECHNASSDLIVLVDEGHRSQGGENHERMRKALPNAAFMAFTGTPLLKDDKTQNKFGPILHAYTMRRAVEDGTVTPLLYEERKPLVDINEQAIDKWFEKITVSLSDEQKADLKKKFATRGSIYRANNRVELIAMDIAEDFSRNWKGLGLKAQLATDSKLSAIRYKEALDATGLVTCAVVISAPDTREGHEDTNEARTPEVQKWWAANVGADAETYERRIIEDFGTEGPPDILIVVDKLLTGFDEPRNTVLYIDKYLREHNLLQAIARVNRLHEQKPYGLLIDYRGILKELDTSLTAYQDLAERTQGGFDIDDITGIYANVSTQYKRLPALHDAVWAVFVDVKNKGDREQFRRVLVPDTVLGETGVSYDRNQKVREDFYAALTEFGICMKLALSSRAFFEDTSFDEATIGTYKKDLKFFTELRIQAKLDAQETVDFSAYEKQIKNLVDRQVVGVDIKPSEGVIDITGMAEGDQVAYSLDDPQSWGDEKTRAETDVIKTRLTKTIEQELADDPYAQAVFSELLRNAIREAEALFDHPHKQFVLFKDLEEKAKTRANPNVPDRLGDNRHAKAYYGLFPVVLGEALAQERGEDWLVSEAMHIDSVVNGAVAKHSINPANVEAEIRRELLPHYFKKLGGLDQATALIDRVVEVVRLGVNRGTL</sequence>
<dbReference type="GO" id="GO:0003677">
    <property type="term" value="F:DNA binding"/>
    <property type="evidence" value="ECO:0007669"/>
    <property type="project" value="UniProtKB-KW"/>
</dbReference>
<keyword evidence="7 10" id="KW-0378">Hydrolase</keyword>
<evidence type="ECO:0000256" key="2">
    <source>
        <dbReference type="ARBA" id="ARBA00008598"/>
    </source>
</evidence>
<keyword evidence="8 10" id="KW-0067">ATP-binding</keyword>
<dbReference type="RefSeq" id="WP_072639373.1">
    <property type="nucleotide sequence ID" value="NZ_CP018228.1"/>
</dbReference>
<feature type="domain" description="Helicase ATP-binding" evidence="11">
    <location>
        <begin position="333"/>
        <end position="506"/>
    </location>
</feature>